<organism evidence="2 3">
    <name type="scientific">Phycicoccus duodecadis</name>
    <dbReference type="NCBI Taxonomy" id="173053"/>
    <lineage>
        <taxon>Bacteria</taxon>
        <taxon>Bacillati</taxon>
        <taxon>Actinomycetota</taxon>
        <taxon>Actinomycetes</taxon>
        <taxon>Micrococcales</taxon>
        <taxon>Intrasporangiaceae</taxon>
        <taxon>Phycicoccus</taxon>
    </lineage>
</organism>
<dbReference type="AlphaFoldDB" id="A0A2N3YMK8"/>
<protein>
    <submittedName>
        <fullName evidence="2">Uncharacterized protein</fullName>
    </submittedName>
</protein>
<evidence type="ECO:0000313" key="2">
    <source>
        <dbReference type="EMBL" id="PKW28049.1"/>
    </source>
</evidence>
<name>A0A2N3YMK8_9MICO</name>
<accession>A0A2N3YMK8</accession>
<gene>
    <name evidence="2" type="ORF">ATL31_2904</name>
</gene>
<proteinExistence type="predicted"/>
<evidence type="ECO:0000313" key="3">
    <source>
        <dbReference type="Proteomes" id="UP000233781"/>
    </source>
</evidence>
<dbReference type="RefSeq" id="WP_101396457.1">
    <property type="nucleotide sequence ID" value="NZ_PJNE01000001.1"/>
</dbReference>
<comment type="caution">
    <text evidence="2">The sequence shown here is derived from an EMBL/GenBank/DDBJ whole genome shotgun (WGS) entry which is preliminary data.</text>
</comment>
<reference evidence="2 3" key="1">
    <citation type="submission" date="2017-12" db="EMBL/GenBank/DDBJ databases">
        <title>Sequencing the genomes of 1000 Actinobacteria strains.</title>
        <authorList>
            <person name="Klenk H.-P."/>
        </authorList>
    </citation>
    <scope>NUCLEOTIDE SEQUENCE [LARGE SCALE GENOMIC DNA]</scope>
    <source>
        <strain evidence="2 3">DSM 12806</strain>
    </source>
</reference>
<evidence type="ECO:0000256" key="1">
    <source>
        <dbReference type="SAM" id="MobiDB-lite"/>
    </source>
</evidence>
<dbReference type="Proteomes" id="UP000233781">
    <property type="component" value="Unassembled WGS sequence"/>
</dbReference>
<feature type="compositionally biased region" description="Polar residues" evidence="1">
    <location>
        <begin position="183"/>
        <end position="193"/>
    </location>
</feature>
<dbReference type="EMBL" id="PJNE01000001">
    <property type="protein sequence ID" value="PKW28049.1"/>
    <property type="molecule type" value="Genomic_DNA"/>
</dbReference>
<feature type="compositionally biased region" description="Low complexity" evidence="1">
    <location>
        <begin position="152"/>
        <end position="180"/>
    </location>
</feature>
<keyword evidence="3" id="KW-1185">Reference proteome</keyword>
<feature type="compositionally biased region" description="Basic and acidic residues" evidence="1">
    <location>
        <begin position="128"/>
        <end position="137"/>
    </location>
</feature>
<feature type="region of interest" description="Disordered" evidence="1">
    <location>
        <begin position="113"/>
        <end position="193"/>
    </location>
</feature>
<dbReference type="OrthoDB" id="4867130at2"/>
<sequence>MSTPDGPAGHGRTVEYPPVVETLGRTYETDWSTSAHQEVKRVQNSLTSSQSFGQIPAAQDFAAVYRAAQHVYEATLQGIRTDLEAAGAALARAGAEIRQRDEASADTFQQLNAQWGDGSGFTSAQQHDQAEQQEPVREGAQAMQRLEGQPGAGPTDTTVTTEAGPTGPGPATSAGGTPPADDTMTTGGSPANG</sequence>